<name>X6LV43_RETFI</name>
<evidence type="ECO:0000313" key="2">
    <source>
        <dbReference type="EMBL" id="ETO05474.1"/>
    </source>
</evidence>
<keyword evidence="3" id="KW-1185">Reference proteome</keyword>
<feature type="non-terminal residue" evidence="2">
    <location>
        <position position="182"/>
    </location>
</feature>
<dbReference type="AlphaFoldDB" id="X6LV43"/>
<accession>X6LV43</accession>
<protein>
    <submittedName>
        <fullName evidence="2">Uncharacterized protein</fullName>
    </submittedName>
</protein>
<organism evidence="2 3">
    <name type="scientific">Reticulomyxa filosa</name>
    <dbReference type="NCBI Taxonomy" id="46433"/>
    <lineage>
        <taxon>Eukaryota</taxon>
        <taxon>Sar</taxon>
        <taxon>Rhizaria</taxon>
        <taxon>Retaria</taxon>
        <taxon>Foraminifera</taxon>
        <taxon>Monothalamids</taxon>
        <taxon>Reticulomyxidae</taxon>
        <taxon>Reticulomyxa</taxon>
    </lineage>
</organism>
<dbReference type="Proteomes" id="UP000023152">
    <property type="component" value="Unassembled WGS sequence"/>
</dbReference>
<feature type="compositionally biased region" description="Basic residues" evidence="1">
    <location>
        <begin position="127"/>
        <end position="140"/>
    </location>
</feature>
<feature type="compositionally biased region" description="Basic and acidic residues" evidence="1">
    <location>
        <begin position="141"/>
        <end position="152"/>
    </location>
</feature>
<evidence type="ECO:0000256" key="1">
    <source>
        <dbReference type="SAM" id="MobiDB-lite"/>
    </source>
</evidence>
<comment type="caution">
    <text evidence="2">The sequence shown here is derived from an EMBL/GenBank/DDBJ whole genome shotgun (WGS) entry which is preliminary data.</text>
</comment>
<sequence>MIDLNERQNNIHSTNKMSYERATRWMLPNKDENAKPRRRSSSLHSYDQFFLERANVWGENVRAITSSPLQQPTKAKAKPKPKASAIVIKPQYGAAHPQRSIQSQVSFTSHVHSSSEPDLKDHEDRNRWRKSRPQRKAIIQRRKEKEKEKEKGQQQQQQDKNKKKDKKKKEEEVEIEVEIEVE</sequence>
<dbReference type="EMBL" id="ASPP01028081">
    <property type="protein sequence ID" value="ETO05474.1"/>
    <property type="molecule type" value="Genomic_DNA"/>
</dbReference>
<evidence type="ECO:0000313" key="3">
    <source>
        <dbReference type="Proteomes" id="UP000023152"/>
    </source>
</evidence>
<gene>
    <name evidence="2" type="ORF">RFI_31923</name>
</gene>
<feature type="region of interest" description="Disordered" evidence="1">
    <location>
        <begin position="64"/>
        <end position="182"/>
    </location>
</feature>
<proteinExistence type="predicted"/>
<feature type="compositionally biased region" description="Polar residues" evidence="1">
    <location>
        <begin position="99"/>
        <end position="112"/>
    </location>
</feature>
<feature type="compositionally biased region" description="Basic and acidic residues" evidence="1">
    <location>
        <begin position="113"/>
        <end position="126"/>
    </location>
</feature>
<feature type="compositionally biased region" description="Acidic residues" evidence="1">
    <location>
        <begin position="172"/>
        <end position="182"/>
    </location>
</feature>
<reference evidence="2 3" key="1">
    <citation type="journal article" date="2013" name="Curr. Biol.">
        <title>The Genome of the Foraminiferan Reticulomyxa filosa.</title>
        <authorList>
            <person name="Glockner G."/>
            <person name="Hulsmann N."/>
            <person name="Schleicher M."/>
            <person name="Noegel A.A."/>
            <person name="Eichinger L."/>
            <person name="Gallinger C."/>
            <person name="Pawlowski J."/>
            <person name="Sierra R."/>
            <person name="Euteneuer U."/>
            <person name="Pillet L."/>
            <person name="Moustafa A."/>
            <person name="Platzer M."/>
            <person name="Groth M."/>
            <person name="Szafranski K."/>
            <person name="Schliwa M."/>
        </authorList>
    </citation>
    <scope>NUCLEOTIDE SEQUENCE [LARGE SCALE GENOMIC DNA]</scope>
</reference>